<comment type="similarity">
    <text evidence="2 9">Belongs to the UQCRB/QCR7 family.</text>
</comment>
<evidence type="ECO:0000256" key="6">
    <source>
        <dbReference type="ARBA" id="ARBA00022982"/>
    </source>
</evidence>
<proteinExistence type="inferred from homology"/>
<evidence type="ECO:0000256" key="5">
    <source>
        <dbReference type="ARBA" id="ARBA00022792"/>
    </source>
</evidence>
<evidence type="ECO:0000256" key="7">
    <source>
        <dbReference type="ARBA" id="ARBA00023128"/>
    </source>
</evidence>
<evidence type="ECO:0000256" key="3">
    <source>
        <dbReference type="ARBA" id="ARBA00022448"/>
    </source>
</evidence>
<evidence type="ECO:0000313" key="11">
    <source>
        <dbReference type="Proteomes" id="UP000031516"/>
    </source>
</evidence>
<organism evidence="10 11">
    <name type="scientific">Kluyveromyces dobzhanskii CBS 2104</name>
    <dbReference type="NCBI Taxonomy" id="1427455"/>
    <lineage>
        <taxon>Eukaryota</taxon>
        <taxon>Fungi</taxon>
        <taxon>Dikarya</taxon>
        <taxon>Ascomycota</taxon>
        <taxon>Saccharomycotina</taxon>
        <taxon>Saccharomycetes</taxon>
        <taxon>Saccharomycetales</taxon>
        <taxon>Saccharomycetaceae</taxon>
        <taxon>Kluyveromyces</taxon>
    </lineage>
</organism>
<evidence type="ECO:0000256" key="9">
    <source>
        <dbReference type="PIRNR" id="PIRNR000022"/>
    </source>
</evidence>
<dbReference type="PIRSF" id="PIRSF000022">
    <property type="entry name" value="Bc1_14K"/>
    <property type="match status" value="1"/>
</dbReference>
<evidence type="ECO:0000256" key="4">
    <source>
        <dbReference type="ARBA" id="ARBA00022660"/>
    </source>
</evidence>
<name>A0A0A8L382_9SACH</name>
<dbReference type="GO" id="GO:0045275">
    <property type="term" value="C:respiratory chain complex III"/>
    <property type="evidence" value="ECO:0007669"/>
    <property type="project" value="InterPro"/>
</dbReference>
<keyword evidence="4 9" id="KW-0679">Respiratory chain</keyword>
<dbReference type="OrthoDB" id="425749at2759"/>
<dbReference type="Pfam" id="PF02271">
    <property type="entry name" value="UCR_14kD"/>
    <property type="match status" value="1"/>
</dbReference>
<dbReference type="FunFam" id="1.10.1090.10:FF:000001">
    <property type="entry name" value="Cytochrome b-c1 complex subunit 7"/>
    <property type="match status" value="1"/>
</dbReference>
<evidence type="ECO:0000256" key="8">
    <source>
        <dbReference type="ARBA" id="ARBA00023136"/>
    </source>
</evidence>
<comment type="subcellular location">
    <subcellularLocation>
        <location evidence="1">Mitochondrion inner membrane</location>
        <topology evidence="1">Peripheral membrane protein</topology>
        <orientation evidence="1">Matrix side</orientation>
    </subcellularLocation>
</comment>
<keyword evidence="7 9" id="KW-0496">Mitochondrion</keyword>
<dbReference type="SUPFAM" id="SSF81524">
    <property type="entry name" value="14 kDa protein of cytochrome bc1 complex (Ubiquinol-cytochrome c reductase)"/>
    <property type="match status" value="1"/>
</dbReference>
<dbReference type="PANTHER" id="PTHR12022:SF0">
    <property type="entry name" value="CYTOCHROME B-C1 COMPLEX SUBUNIT 7"/>
    <property type="match status" value="1"/>
</dbReference>
<dbReference type="GO" id="GO:0005743">
    <property type="term" value="C:mitochondrial inner membrane"/>
    <property type="evidence" value="ECO:0007669"/>
    <property type="project" value="UniProtKB-SubCell"/>
</dbReference>
<dbReference type="InterPro" id="IPR003197">
    <property type="entry name" value="QCR7"/>
</dbReference>
<protein>
    <recommendedName>
        <fullName evidence="9">Cytochrome b-c1 complex subunit 7</fullName>
    </recommendedName>
</protein>
<keyword evidence="11" id="KW-1185">Reference proteome</keyword>
<comment type="caution">
    <text evidence="10">The sequence shown here is derived from an EMBL/GenBank/DDBJ whole genome shotgun (WGS) entry which is preliminary data.</text>
</comment>
<dbReference type="Gene3D" id="1.10.1090.10">
    <property type="entry name" value="Cytochrome b-c1 complex subunit 7"/>
    <property type="match status" value="1"/>
</dbReference>
<gene>
    <name evidence="10" type="ORF">KLDO_g1006</name>
</gene>
<reference evidence="10 11" key="1">
    <citation type="submission" date="2014-03" db="EMBL/GenBank/DDBJ databases">
        <title>The genome of Kluyveromyces dobzhanskii.</title>
        <authorList>
            <person name="Nystedt B."/>
            <person name="Astrom S."/>
        </authorList>
    </citation>
    <scope>NUCLEOTIDE SEQUENCE [LARGE SCALE GENOMIC DNA]</scope>
    <source>
        <strain evidence="10 11">CBS 2104</strain>
    </source>
</reference>
<dbReference type="Proteomes" id="UP000031516">
    <property type="component" value="Unassembled WGS sequence"/>
</dbReference>
<dbReference type="GO" id="GO:0006122">
    <property type="term" value="P:mitochondrial electron transport, ubiquinol to cytochrome c"/>
    <property type="evidence" value="ECO:0007669"/>
    <property type="project" value="InterPro"/>
</dbReference>
<keyword evidence="5 9" id="KW-0999">Mitochondrion inner membrane</keyword>
<keyword evidence="3 9" id="KW-0813">Transport</keyword>
<dbReference type="AlphaFoldDB" id="A0A0A8L382"/>
<evidence type="ECO:0000256" key="1">
    <source>
        <dbReference type="ARBA" id="ARBA00004443"/>
    </source>
</evidence>
<evidence type="ECO:0000256" key="2">
    <source>
        <dbReference type="ARBA" id="ARBA00008554"/>
    </source>
</evidence>
<keyword evidence="8 9" id="KW-0472">Membrane</keyword>
<sequence length="127" mass="14582">MPQTFTSIAKIGDYILRTPALAKVIVPVAHQFINISGYRKMGLRCDDLIDEENELAQTALRRLPADDSYARIYRIINAHQLSLTHHLLPKNKWTKAEEDVPYLTPYLLEAEAHVKEKEELDNLELAK</sequence>
<keyword evidence="6 9" id="KW-0249">Electron transport</keyword>
<dbReference type="PANTHER" id="PTHR12022">
    <property type="entry name" value="UBIQUINOL-CYTOCHROME C REDUCTASE COMPLEX 14 KD PROTEIN"/>
    <property type="match status" value="1"/>
</dbReference>
<accession>A0A0A8L382</accession>
<comment type="function">
    <text evidence="9">Component of the ubiquinol-cytochrome c oxidoreductase, a multisubunit transmembrane complex that is part of the mitochondrial electron transport chain which drives oxidative phosphorylation.</text>
</comment>
<dbReference type="InterPro" id="IPR036544">
    <property type="entry name" value="QCR7_sf"/>
</dbReference>
<evidence type="ECO:0000313" key="10">
    <source>
        <dbReference type="EMBL" id="CDO92692.1"/>
    </source>
</evidence>
<dbReference type="EMBL" id="CCBQ010000018">
    <property type="protein sequence ID" value="CDO92692.1"/>
    <property type="molecule type" value="Genomic_DNA"/>
</dbReference>